<dbReference type="PROSITE" id="PS50206">
    <property type="entry name" value="RHODANESE_3"/>
    <property type="match status" value="1"/>
</dbReference>
<dbReference type="EMBL" id="JALLPB020000033">
    <property type="protein sequence ID" value="KAL3823625.1"/>
    <property type="molecule type" value="Genomic_DNA"/>
</dbReference>
<feature type="region of interest" description="Disordered" evidence="1">
    <location>
        <begin position="91"/>
        <end position="167"/>
    </location>
</feature>
<dbReference type="InterPro" id="IPR039755">
    <property type="entry name" value="TBC1D23"/>
</dbReference>
<feature type="region of interest" description="Disordered" evidence="1">
    <location>
        <begin position="1203"/>
        <end position="1225"/>
    </location>
</feature>
<dbReference type="Proteomes" id="UP001530377">
    <property type="component" value="Unassembled WGS sequence"/>
</dbReference>
<gene>
    <name evidence="3" type="ORF">ACHAXA_005606</name>
</gene>
<evidence type="ECO:0000259" key="2">
    <source>
        <dbReference type="PROSITE" id="PS50206"/>
    </source>
</evidence>
<protein>
    <recommendedName>
        <fullName evidence="2">Rhodanese domain-containing protein</fullName>
    </recommendedName>
</protein>
<dbReference type="InterPro" id="IPR001763">
    <property type="entry name" value="Rhodanese-like_dom"/>
</dbReference>
<feature type="compositionally biased region" description="Basic and acidic residues" evidence="1">
    <location>
        <begin position="1211"/>
        <end position="1224"/>
    </location>
</feature>
<feature type="compositionally biased region" description="Polar residues" evidence="1">
    <location>
        <begin position="1075"/>
        <end position="1091"/>
    </location>
</feature>
<feature type="compositionally biased region" description="Basic and acidic residues" evidence="1">
    <location>
        <begin position="97"/>
        <end position="118"/>
    </location>
</feature>
<dbReference type="PANTHER" id="PTHR13297:SF5">
    <property type="entry name" value="TBC1 DOMAIN FAMILY MEMBER 23"/>
    <property type="match status" value="1"/>
</dbReference>
<feature type="region of interest" description="Disordered" evidence="1">
    <location>
        <begin position="197"/>
        <end position="240"/>
    </location>
</feature>
<evidence type="ECO:0000256" key="1">
    <source>
        <dbReference type="SAM" id="MobiDB-lite"/>
    </source>
</evidence>
<sequence>MADEDDDFEDLFSFGVSTPGATLNLPNDVNSYITPRGSASASLPETGCTPPSAGDDFDDIFGTPPITTARHRNLSDEFHVHDEDTRDMLEWLDDDDSGKKGNDADDSLSRDNDGVKVTDDDDFDFDKILAGADAGKNRVAPAIRNSESSTYHKEGGEPQRVPAEVETCPEENVTIKHDDSNLSKPTLSSCLEKELSLDQWDDENDETTGSRATDDNAGDATKIADSDDSLDASPSPKDGVCAGIAPHHPKNKIFSSLADAIRASSSTTDDVRSLFSREEAFNNACGDVGVSNEDRAHLWVKVICGKTLDEIERGSLADSFREWEKRKEVAQELDGYDEYEAVIDSLLNEACGPSNENDGYEVKKKALIMLSYFQFRKRSSTSPSLCIDPLILPVALAILEAGIPPAAASVVLSHIEPSSMPLLRLEHDERHLAAKAESMDLYLLACYHLPLLVMHLDRHCPGWYWPRKDRKGNEIAVNDNGKATHVAGEEEEVCKSANPGAAKDEKADGQSGKEQNAKKDKNDIEQNGLVPLSWFVTNFAGECGSSCLAHKILLPLWDTILTKGDHSWKYFLATAVLDKHSDVLLMSRGEELRIELEKILNFQKDSAGSEANSANYYEMTREWLSSAKSLMESTPSSVIELLRSADDRAVACALKVRQTKIDEELQAQLEAEEAARKKEILARDKEAEKALTKARLTAYYRTYNPEKVDTIEQILKLFDGRTNVLNDKLKMKYGTGFLPDEPLKDQTRSFLMSFNQSIAETRRQVSFAVSERRKKRVESFRETRAHTRVVLEVSTTEVIPVICTTKGLNLATGRKISPLKRTSDTASFLHFYLVDCRPESIAAEQGRFPTAVTLSPEKLQDPDELQKLTDMFESLRSSVHICVMGEGIASFPVLYNHTLSKAEEKLLEDDVARTSNCALFFLKKGFPFVSILRGGFAAAHAFLSRNGPSMDMGPEQVLVEYDPDLSLFAQLETARQEEDVYKNAPAQQKTAILLQKIIDRSMVRLTLEEQRINDLANELAKPDTVDMMKHTVVNSLAGLARVKFINKKDKGFEDKTELVREEGKCESTTKDSSCHPESSGTSLPNSDSSVNDGKVKNSLCSEKVESCDSLPIGASPDEERNVNNASMISSASTSLSHLVQHSTNNETITPMEVKEKSTLYDNLVTNESIGSKMSFSNFAHRINQAKGIEIKDSEEIKYFQREKISTSSLSSEKEKVDNGDKSDSPIKMSSAFASLTQRIQKSSTTDAPVMIDTLPTAELESAKKDNVASNVSLSSFTKRIKFGQQTADQLDNNKIEETKKVDAADNARGGNRFGKFSMSLGGIISGSKIKDEVDKTAITEAAPRISAYGESLNKFSKSMGGFASLLQTKSVVLESSVSKLMFEDEPRPKTRFEKLKEEELISFGDETKAAGPDSNEGDDILFAVDDQLHGDVSEDVFTDVRLSSSEEVLADVQLSSSDEG</sequence>
<name>A0ABD3SGF0_9STRA</name>
<feature type="region of interest" description="Disordered" evidence="1">
    <location>
        <begin position="1060"/>
        <end position="1094"/>
    </location>
</feature>
<evidence type="ECO:0000313" key="4">
    <source>
        <dbReference type="Proteomes" id="UP001530377"/>
    </source>
</evidence>
<comment type="caution">
    <text evidence="3">The sequence shown here is derived from an EMBL/GenBank/DDBJ whole genome shotgun (WGS) entry which is preliminary data.</text>
</comment>
<accession>A0ABD3SGF0</accession>
<reference evidence="3 4" key="1">
    <citation type="submission" date="2024-10" db="EMBL/GenBank/DDBJ databases">
        <title>Updated reference genomes for cyclostephanoid diatoms.</title>
        <authorList>
            <person name="Roberts W.R."/>
            <person name="Alverson A.J."/>
        </authorList>
    </citation>
    <scope>NUCLEOTIDE SEQUENCE [LARGE SCALE GENOMIC DNA]</scope>
    <source>
        <strain evidence="3 4">AJA228-03</strain>
    </source>
</reference>
<proteinExistence type="predicted"/>
<organism evidence="3 4">
    <name type="scientific">Cyclostephanos tholiformis</name>
    <dbReference type="NCBI Taxonomy" id="382380"/>
    <lineage>
        <taxon>Eukaryota</taxon>
        <taxon>Sar</taxon>
        <taxon>Stramenopiles</taxon>
        <taxon>Ochrophyta</taxon>
        <taxon>Bacillariophyta</taxon>
        <taxon>Coscinodiscophyceae</taxon>
        <taxon>Thalassiosirophycidae</taxon>
        <taxon>Stephanodiscales</taxon>
        <taxon>Stephanodiscaceae</taxon>
        <taxon>Cyclostephanos</taxon>
    </lineage>
</organism>
<feature type="domain" description="Rhodanese" evidence="2">
    <location>
        <begin position="831"/>
        <end position="951"/>
    </location>
</feature>
<keyword evidence="4" id="KW-1185">Reference proteome</keyword>
<feature type="compositionally biased region" description="Basic and acidic residues" evidence="1">
    <location>
        <begin position="1060"/>
        <end position="1074"/>
    </location>
</feature>
<evidence type="ECO:0000313" key="3">
    <source>
        <dbReference type="EMBL" id="KAL3823625.1"/>
    </source>
</evidence>
<feature type="region of interest" description="Disordered" evidence="1">
    <location>
        <begin position="36"/>
        <end position="64"/>
    </location>
</feature>
<feature type="region of interest" description="Disordered" evidence="1">
    <location>
        <begin position="486"/>
        <end position="522"/>
    </location>
</feature>
<dbReference type="PANTHER" id="PTHR13297">
    <property type="entry name" value="TBC1 DOMAIN FAMILY MEMBER 23-RELATED"/>
    <property type="match status" value="1"/>
</dbReference>